<dbReference type="EMBL" id="BAAAHP010000055">
    <property type="protein sequence ID" value="GAA0931693.1"/>
    <property type="molecule type" value="Genomic_DNA"/>
</dbReference>
<dbReference type="NCBIfam" id="NF047751">
    <property type="entry name" value="HepT_toxin"/>
    <property type="match status" value="1"/>
</dbReference>
<evidence type="ECO:0000256" key="1">
    <source>
        <dbReference type="ARBA" id="ARBA00022649"/>
    </source>
</evidence>
<evidence type="ECO:0000256" key="4">
    <source>
        <dbReference type="ARBA" id="ARBA00024207"/>
    </source>
</evidence>
<dbReference type="Proteomes" id="UP001499967">
    <property type="component" value="Unassembled WGS sequence"/>
</dbReference>
<dbReference type="Pfam" id="PF01934">
    <property type="entry name" value="HepT-like"/>
    <property type="match status" value="1"/>
</dbReference>
<dbReference type="InterPro" id="IPR052379">
    <property type="entry name" value="Type_VII_TA_RNase"/>
</dbReference>
<comment type="caution">
    <text evidence="5">The sequence shown here is derived from an EMBL/GenBank/DDBJ whole genome shotgun (WGS) entry which is preliminary data.</text>
</comment>
<dbReference type="InterPro" id="IPR037038">
    <property type="entry name" value="HepT-like_sf"/>
</dbReference>
<gene>
    <name evidence="5" type="ORF">GCM10009559_20050</name>
</gene>
<evidence type="ECO:0000313" key="5">
    <source>
        <dbReference type="EMBL" id="GAA0931693.1"/>
    </source>
</evidence>
<evidence type="ECO:0008006" key="7">
    <source>
        <dbReference type="Google" id="ProtNLM"/>
    </source>
</evidence>
<reference evidence="6" key="1">
    <citation type="journal article" date="2019" name="Int. J. Syst. Evol. Microbiol.">
        <title>The Global Catalogue of Microorganisms (GCM) 10K type strain sequencing project: providing services to taxonomists for standard genome sequencing and annotation.</title>
        <authorList>
            <consortium name="The Broad Institute Genomics Platform"/>
            <consortium name="The Broad Institute Genome Sequencing Center for Infectious Disease"/>
            <person name="Wu L."/>
            <person name="Ma J."/>
        </authorList>
    </citation>
    <scope>NUCLEOTIDE SEQUENCE [LARGE SCALE GENOMIC DNA]</scope>
    <source>
        <strain evidence="6">JCM 11117</strain>
    </source>
</reference>
<comment type="similarity">
    <text evidence="4">Belongs to the HepT RNase toxin family.</text>
</comment>
<protein>
    <recommendedName>
        <fullName evidence="7">DUF86 domain-containing protein</fullName>
    </recommendedName>
</protein>
<dbReference type="PANTHER" id="PTHR33397">
    <property type="entry name" value="UPF0331 PROTEIN YUTE"/>
    <property type="match status" value="1"/>
</dbReference>
<sequence>MADRIDRELLAERTAAVLRHLNRVAAHLPPNPDDLQPLSSATDTVVLHLWQAVQVVIDLAVSTCVRLGLGSPPTYGAAFRTLAEADVIPDPLAERLGRAAGFRNLVVHGYGRLDLRRVHAIATAGPADLKAFLAALRDHAADGRGGGDAGGAGPSVTP</sequence>
<keyword evidence="6" id="KW-1185">Reference proteome</keyword>
<dbReference type="PANTHER" id="PTHR33397:SF5">
    <property type="entry name" value="RNASE YUTE-RELATED"/>
    <property type="match status" value="1"/>
</dbReference>
<organism evidence="5 6">
    <name type="scientific">Pseudonocardia zijingensis</name>
    <dbReference type="NCBI Taxonomy" id="153376"/>
    <lineage>
        <taxon>Bacteria</taxon>
        <taxon>Bacillati</taxon>
        <taxon>Actinomycetota</taxon>
        <taxon>Actinomycetes</taxon>
        <taxon>Pseudonocardiales</taxon>
        <taxon>Pseudonocardiaceae</taxon>
        <taxon>Pseudonocardia</taxon>
    </lineage>
</organism>
<name>A0ABP4A7C2_9PSEU</name>
<proteinExistence type="inferred from homology"/>
<accession>A0ABP4A7C2</accession>
<dbReference type="InterPro" id="IPR008201">
    <property type="entry name" value="HepT-like"/>
</dbReference>
<evidence type="ECO:0000256" key="2">
    <source>
        <dbReference type="ARBA" id="ARBA00022722"/>
    </source>
</evidence>
<keyword evidence="2" id="KW-0540">Nuclease</keyword>
<dbReference type="Gene3D" id="1.20.120.580">
    <property type="entry name" value="bsu32300-like"/>
    <property type="match status" value="1"/>
</dbReference>
<keyword evidence="1" id="KW-1277">Toxin-antitoxin system</keyword>
<keyword evidence="3" id="KW-0378">Hydrolase</keyword>
<evidence type="ECO:0000256" key="3">
    <source>
        <dbReference type="ARBA" id="ARBA00022801"/>
    </source>
</evidence>
<evidence type="ECO:0000313" key="6">
    <source>
        <dbReference type="Proteomes" id="UP001499967"/>
    </source>
</evidence>